<evidence type="ECO:0000259" key="8">
    <source>
        <dbReference type="Pfam" id="PF01545"/>
    </source>
</evidence>
<feature type="transmembrane region" description="Helical" evidence="7">
    <location>
        <begin position="124"/>
        <end position="148"/>
    </location>
</feature>
<evidence type="ECO:0000259" key="9">
    <source>
        <dbReference type="Pfam" id="PF16916"/>
    </source>
</evidence>
<feature type="transmembrane region" description="Helical" evidence="7">
    <location>
        <begin position="24"/>
        <end position="43"/>
    </location>
</feature>
<evidence type="ECO:0000256" key="6">
    <source>
        <dbReference type="ARBA" id="ARBA00023136"/>
    </source>
</evidence>
<dbReference type="Pfam" id="PF01545">
    <property type="entry name" value="Cation_efflux"/>
    <property type="match status" value="1"/>
</dbReference>
<feature type="domain" description="Cation efflux protein cytoplasmic" evidence="9">
    <location>
        <begin position="228"/>
        <end position="300"/>
    </location>
</feature>
<feature type="domain" description="Cation efflux protein transmembrane" evidence="8">
    <location>
        <begin position="26"/>
        <end position="220"/>
    </location>
</feature>
<dbReference type="GO" id="GO:0015093">
    <property type="term" value="F:ferrous iron transmembrane transporter activity"/>
    <property type="evidence" value="ECO:0007669"/>
    <property type="project" value="TreeGrafter"/>
</dbReference>
<keyword evidence="5 7" id="KW-1133">Transmembrane helix</keyword>
<dbReference type="GO" id="GO:0015086">
    <property type="term" value="F:cadmium ion transmembrane transporter activity"/>
    <property type="evidence" value="ECO:0007669"/>
    <property type="project" value="TreeGrafter"/>
</dbReference>
<feature type="transmembrane region" description="Helical" evidence="7">
    <location>
        <begin position="93"/>
        <end position="112"/>
    </location>
</feature>
<dbReference type="GO" id="GO:0005886">
    <property type="term" value="C:plasma membrane"/>
    <property type="evidence" value="ECO:0007669"/>
    <property type="project" value="TreeGrafter"/>
</dbReference>
<keyword evidence="11" id="KW-1185">Reference proteome</keyword>
<evidence type="ECO:0000256" key="2">
    <source>
        <dbReference type="ARBA" id="ARBA00008114"/>
    </source>
</evidence>
<comment type="similarity">
    <text evidence="2">Belongs to the cation diffusion facilitator (CDF) transporter (TC 2.A.4) family.</text>
</comment>
<evidence type="ECO:0000313" key="11">
    <source>
        <dbReference type="Proteomes" id="UP001140817"/>
    </source>
</evidence>
<comment type="caution">
    <text evidence="10">The sequence shown here is derived from an EMBL/GenBank/DDBJ whole genome shotgun (WGS) entry which is preliminary data.</text>
</comment>
<dbReference type="AlphaFoldDB" id="A0A9X2MCY2"/>
<gene>
    <name evidence="10" type="ORF">NSA58_16150</name>
</gene>
<evidence type="ECO:0000256" key="3">
    <source>
        <dbReference type="ARBA" id="ARBA00022448"/>
    </source>
</evidence>
<dbReference type="Pfam" id="PF16916">
    <property type="entry name" value="ZT_dimer"/>
    <property type="match status" value="1"/>
</dbReference>
<dbReference type="Gene3D" id="3.30.70.1350">
    <property type="entry name" value="Cation efflux protein, cytoplasmic domain"/>
    <property type="match status" value="1"/>
</dbReference>
<feature type="transmembrane region" description="Helical" evidence="7">
    <location>
        <begin position="169"/>
        <end position="188"/>
    </location>
</feature>
<dbReference type="GO" id="GO:0006882">
    <property type="term" value="P:intracellular zinc ion homeostasis"/>
    <property type="evidence" value="ECO:0007669"/>
    <property type="project" value="TreeGrafter"/>
</dbReference>
<name>A0A9X2MCY2_9FIRM</name>
<dbReference type="EMBL" id="JANKBY010000283">
    <property type="protein sequence ID" value="MCR1824315.1"/>
    <property type="molecule type" value="Genomic_DNA"/>
</dbReference>
<organism evidence="10 11">
    <name type="scientific">Terrisporobacter muris</name>
    <dbReference type="NCBI Taxonomy" id="2963284"/>
    <lineage>
        <taxon>Bacteria</taxon>
        <taxon>Bacillati</taxon>
        <taxon>Bacillota</taxon>
        <taxon>Clostridia</taxon>
        <taxon>Peptostreptococcales</taxon>
        <taxon>Peptostreptococcaceae</taxon>
        <taxon>Terrisporobacter</taxon>
    </lineage>
</organism>
<dbReference type="GO" id="GO:0015341">
    <property type="term" value="F:zinc efflux antiporter activity"/>
    <property type="evidence" value="ECO:0007669"/>
    <property type="project" value="TreeGrafter"/>
</dbReference>
<evidence type="ECO:0000256" key="4">
    <source>
        <dbReference type="ARBA" id="ARBA00022692"/>
    </source>
</evidence>
<dbReference type="SUPFAM" id="SSF160240">
    <property type="entry name" value="Cation efflux protein cytoplasmic domain-like"/>
    <property type="match status" value="1"/>
</dbReference>
<keyword evidence="4 7" id="KW-0812">Transmembrane</keyword>
<evidence type="ECO:0000256" key="5">
    <source>
        <dbReference type="ARBA" id="ARBA00022989"/>
    </source>
</evidence>
<keyword evidence="3" id="KW-0813">Transport</keyword>
<dbReference type="Proteomes" id="UP001140817">
    <property type="component" value="Unassembled WGS sequence"/>
</dbReference>
<dbReference type="InterPro" id="IPR058533">
    <property type="entry name" value="Cation_efflux_TM"/>
</dbReference>
<dbReference type="RefSeq" id="WP_074079404.1">
    <property type="nucleotide sequence ID" value="NZ_JANKBY010000283.1"/>
</dbReference>
<comment type="subcellular location">
    <subcellularLocation>
        <location evidence="1">Membrane</location>
        <topology evidence="1">Multi-pass membrane protein</topology>
    </subcellularLocation>
</comment>
<protein>
    <submittedName>
        <fullName evidence="10">Cation diffusion facilitator family transporter</fullName>
    </submittedName>
</protein>
<sequence length="307" mass="34223">MEKVINYDNDEKNSLKGNCKKVKFVLWIILFANLGVAITKMVVGYLINSASLSTDGIHSLSDGLSNVVGLIGITIASIPVDKEHPYGHKKSEIIASLFIGGMLLFLGLKTLITGFGRFVNPGEISITLISLISLILTIGINIFVTIYERRKGEEYNSFILISDSIHTKSDIFISVGVLISLIGIRIGLPQIIDPIISIIISLFILRASYEIFKESIGILLDKAMIGEERIIEILNTFSEIKNIHNIRSRGVENDIYVDMHIMIDANTSTEDAHKLSHNIEREIKNNINPNCQVIIHIEPYHKDENVL</sequence>
<dbReference type="PANTHER" id="PTHR43840:SF15">
    <property type="entry name" value="MITOCHONDRIAL METAL TRANSPORTER 1-RELATED"/>
    <property type="match status" value="1"/>
</dbReference>
<dbReference type="InterPro" id="IPR050291">
    <property type="entry name" value="CDF_Transporter"/>
</dbReference>
<evidence type="ECO:0000256" key="7">
    <source>
        <dbReference type="SAM" id="Phobius"/>
    </source>
</evidence>
<keyword evidence="6 7" id="KW-0472">Membrane</keyword>
<dbReference type="InterPro" id="IPR036837">
    <property type="entry name" value="Cation_efflux_CTD_sf"/>
</dbReference>
<evidence type="ECO:0000313" key="10">
    <source>
        <dbReference type="EMBL" id="MCR1824315.1"/>
    </source>
</evidence>
<feature type="transmembrane region" description="Helical" evidence="7">
    <location>
        <begin position="63"/>
        <end position="81"/>
    </location>
</feature>
<dbReference type="Gene3D" id="1.20.1510.10">
    <property type="entry name" value="Cation efflux protein transmembrane domain"/>
    <property type="match status" value="1"/>
</dbReference>
<reference evidence="10" key="1">
    <citation type="submission" date="2022-07" db="EMBL/GenBank/DDBJ databases">
        <title>Enhanced cultured diversity of the mouse gut microbiota enables custom-made synthetic communities.</title>
        <authorList>
            <person name="Afrizal A."/>
        </authorList>
    </citation>
    <scope>NUCLEOTIDE SEQUENCE</scope>
    <source>
        <strain evidence="10">DSM 29186</strain>
    </source>
</reference>
<dbReference type="PANTHER" id="PTHR43840">
    <property type="entry name" value="MITOCHONDRIAL METAL TRANSPORTER 1-RELATED"/>
    <property type="match status" value="1"/>
</dbReference>
<evidence type="ECO:0000256" key="1">
    <source>
        <dbReference type="ARBA" id="ARBA00004141"/>
    </source>
</evidence>
<dbReference type="SUPFAM" id="SSF161111">
    <property type="entry name" value="Cation efflux protein transmembrane domain-like"/>
    <property type="match status" value="1"/>
</dbReference>
<dbReference type="FunFam" id="1.20.1510.10:FF:000006">
    <property type="entry name" value="Divalent cation efflux transporter"/>
    <property type="match status" value="1"/>
</dbReference>
<proteinExistence type="inferred from homology"/>
<dbReference type="InterPro" id="IPR027469">
    <property type="entry name" value="Cation_efflux_TMD_sf"/>
</dbReference>
<accession>A0A9X2MCY2</accession>
<dbReference type="InterPro" id="IPR002524">
    <property type="entry name" value="Cation_efflux"/>
</dbReference>
<dbReference type="InterPro" id="IPR027470">
    <property type="entry name" value="Cation_efflux_CTD"/>
</dbReference>
<dbReference type="NCBIfam" id="TIGR01297">
    <property type="entry name" value="CDF"/>
    <property type="match status" value="1"/>
</dbReference>